<dbReference type="PANTHER" id="PTHR12972:SF0">
    <property type="entry name" value="PROTEIN DOWNSTREAM NEIGHBOR OF SON"/>
    <property type="match status" value="1"/>
</dbReference>
<evidence type="ECO:0000313" key="7">
    <source>
        <dbReference type="Proteomes" id="UP000030645"/>
    </source>
</evidence>
<dbReference type="eggNOG" id="ENOG502QV9V">
    <property type="taxonomic scope" value="Eukaryota"/>
</dbReference>
<dbReference type="KEGG" id="mnt:21389866"/>
<dbReference type="AlphaFoldDB" id="W9S5B6"/>
<name>W9S5B6_9ROSA</name>
<dbReference type="PANTHER" id="PTHR12972">
    <property type="entry name" value="DOWNSTREAM NEIGHBOR OF SON"/>
    <property type="match status" value="1"/>
</dbReference>
<organism evidence="6 7">
    <name type="scientific">Morus notabilis</name>
    <dbReference type="NCBI Taxonomy" id="981085"/>
    <lineage>
        <taxon>Eukaryota</taxon>
        <taxon>Viridiplantae</taxon>
        <taxon>Streptophyta</taxon>
        <taxon>Embryophyta</taxon>
        <taxon>Tracheophyta</taxon>
        <taxon>Spermatophyta</taxon>
        <taxon>Magnoliopsida</taxon>
        <taxon>eudicotyledons</taxon>
        <taxon>Gunneridae</taxon>
        <taxon>Pentapetalae</taxon>
        <taxon>rosids</taxon>
        <taxon>fabids</taxon>
        <taxon>Rosales</taxon>
        <taxon>Moraceae</taxon>
        <taxon>Moreae</taxon>
        <taxon>Morus</taxon>
    </lineage>
</organism>
<gene>
    <name evidence="6" type="ORF">L484_006436</name>
</gene>
<evidence type="ECO:0000256" key="2">
    <source>
        <dbReference type="ARBA" id="ARBA00022473"/>
    </source>
</evidence>
<keyword evidence="2" id="KW-0217">Developmental protein</keyword>
<reference evidence="7" key="1">
    <citation type="submission" date="2013-01" db="EMBL/GenBank/DDBJ databases">
        <title>Draft Genome Sequence of a Mulberry Tree, Morus notabilis C.K. Schneid.</title>
        <authorList>
            <person name="He N."/>
            <person name="Zhao S."/>
        </authorList>
    </citation>
    <scope>NUCLEOTIDE SEQUENCE</scope>
</reference>
<evidence type="ECO:0000256" key="4">
    <source>
        <dbReference type="ARBA" id="ARBA00025806"/>
    </source>
</evidence>
<proteinExistence type="inferred from homology"/>
<dbReference type="InterPro" id="IPR024861">
    <property type="entry name" value="Donson"/>
</dbReference>
<evidence type="ECO:0000256" key="3">
    <source>
        <dbReference type="ARBA" id="ARBA00023242"/>
    </source>
</evidence>
<sequence length="620" mass="67415">MAKVAKPTSVPSASLQIGGGAIKVGPMVKRKTPSELRGEQLKRTNPVEIVDESPAPLLRSTNEVHNGPKKAGNPRYIETRMDELYPAKKSRFRMLSGKENAKDVSMDQLSSLKNLSLLSNLAAKRRHELSGLGNSVGSTEVAQDDAVQACQTIEKVSQSTFRSVTELSKGDDGSSGFATVDMNKALQGLAARESSDTSGLPASSSERCIDQTFSNLGNFCVPGQKAPLDFTLKTSMRVVSSSPVSWIHKSLMSCAFTGLPSFGFQIACSGDKNRSNSAGLTSTSHSSKIFHSWVYPQSTLPPSLVSVLTSSVAGEVEMDFLKRRQLDWEESFRSLYYMLRGGICNIFYVCTPHFVVMFTGYDGLGGTKRLFNAYISQSTRSLRALLKEHDVCFSMPLCRSKVEQVTTEDLVELSEIEKQNLGQTRRRLSSLSDIDNSPESLLAFNGNKNVHGLYDMLLNYRSFLTSLMGMDVPVLYSPVPFQNAASSAPEVKCMELKRAEYAPTSDKGSTVKDGESMDPLALGFCSSVEIKDAYLPPWIICSICAVMGSEGRSFEASFTTEPTSMALNVALEAVSEKSDDKEASHAFGIPEAIVAFQLRSGLLKGLKYSNGSYTATLSPI</sequence>
<evidence type="ECO:0000256" key="5">
    <source>
        <dbReference type="SAM" id="MobiDB-lite"/>
    </source>
</evidence>
<feature type="region of interest" description="Disordered" evidence="5">
    <location>
        <begin position="1"/>
        <end position="21"/>
    </location>
</feature>
<dbReference type="OrthoDB" id="534063at2759"/>
<evidence type="ECO:0000256" key="1">
    <source>
        <dbReference type="ARBA" id="ARBA00004123"/>
    </source>
</evidence>
<evidence type="ECO:0000313" key="6">
    <source>
        <dbReference type="EMBL" id="EXC26385.1"/>
    </source>
</evidence>
<comment type="similarity">
    <text evidence="4">Belongs to the DONSON family.</text>
</comment>
<protein>
    <recommendedName>
        <fullName evidence="8">Protein downstream neighbor of Son</fullName>
    </recommendedName>
</protein>
<feature type="region of interest" description="Disordered" evidence="5">
    <location>
        <begin position="26"/>
        <end position="45"/>
    </location>
</feature>
<dbReference type="Proteomes" id="UP000030645">
    <property type="component" value="Unassembled WGS sequence"/>
</dbReference>
<evidence type="ECO:0008006" key="8">
    <source>
        <dbReference type="Google" id="ProtNLM"/>
    </source>
</evidence>
<accession>W9S5B6</accession>
<dbReference type="GO" id="GO:0005634">
    <property type="term" value="C:nucleus"/>
    <property type="evidence" value="ECO:0007669"/>
    <property type="project" value="UniProtKB-SubCell"/>
</dbReference>
<keyword evidence="7" id="KW-1185">Reference proteome</keyword>
<dbReference type="PRINTS" id="PR02064">
    <property type="entry name" value="DONSON"/>
</dbReference>
<comment type="subcellular location">
    <subcellularLocation>
        <location evidence="1">Nucleus</location>
    </subcellularLocation>
</comment>
<keyword evidence="3" id="KW-0539">Nucleus</keyword>
<dbReference type="STRING" id="981085.W9S5B6"/>
<dbReference type="EMBL" id="KE346106">
    <property type="protein sequence ID" value="EXC26385.1"/>
    <property type="molecule type" value="Genomic_DNA"/>
</dbReference>
<feature type="compositionally biased region" description="Basic and acidic residues" evidence="5">
    <location>
        <begin position="32"/>
        <end position="42"/>
    </location>
</feature>
<dbReference type="GO" id="GO:0033260">
    <property type="term" value="P:nuclear DNA replication"/>
    <property type="evidence" value="ECO:0007669"/>
    <property type="project" value="TreeGrafter"/>
</dbReference>